<dbReference type="RefSeq" id="WP_353634440.1">
    <property type="nucleotide sequence ID" value="NZ_CP159204.1"/>
</dbReference>
<organism evidence="1">
    <name type="scientific">Halobacterium sp. NMX12-1</name>
    <dbReference type="NCBI Taxonomy" id="3166650"/>
    <lineage>
        <taxon>Archaea</taxon>
        <taxon>Methanobacteriati</taxon>
        <taxon>Methanobacteriota</taxon>
        <taxon>Stenosarchaea group</taxon>
        <taxon>Halobacteria</taxon>
        <taxon>Halobacteriales</taxon>
        <taxon>Halobacteriaceae</taxon>
        <taxon>Halobacterium</taxon>
    </lineage>
</organism>
<dbReference type="AlphaFoldDB" id="A0AAU8CEL4"/>
<protein>
    <recommendedName>
        <fullName evidence="2">C2H2-type domain-containing protein</fullName>
    </recommendedName>
</protein>
<gene>
    <name evidence="1" type="ORF">ABSL23_15550</name>
</gene>
<proteinExistence type="predicted"/>
<evidence type="ECO:0000313" key="1">
    <source>
        <dbReference type="EMBL" id="XCF16639.1"/>
    </source>
</evidence>
<reference evidence="1" key="1">
    <citation type="submission" date="2024-06" db="EMBL/GenBank/DDBJ databases">
        <title>Genome Sequence of an extremely halophilic archaeon isolated from Permian era halite, Salado Formation, Carlsbad, New Mexico: Halobacterium sp. strain NMX12-1.</title>
        <authorList>
            <person name="Sotoa L."/>
            <person name="DasSarma P."/>
            <person name="Anton B.P."/>
            <person name="Vincze T."/>
            <person name="Verma I."/>
            <person name="Eralp B."/>
            <person name="Powers D.W."/>
            <person name="Dozier B.L."/>
            <person name="Roberts R.J."/>
            <person name="DasSarma S."/>
        </authorList>
    </citation>
    <scope>NUCLEOTIDE SEQUENCE</scope>
    <source>
        <strain evidence="1">NMX12-1</strain>
    </source>
</reference>
<name>A0AAU8CEL4_9EURY</name>
<dbReference type="KEGG" id="hanx:ABSL23_15550"/>
<evidence type="ECO:0008006" key="2">
    <source>
        <dbReference type="Google" id="ProtNLM"/>
    </source>
</evidence>
<dbReference type="EMBL" id="CP159204">
    <property type="protein sequence ID" value="XCF16639.1"/>
    <property type="molecule type" value="Genomic_DNA"/>
</dbReference>
<sequence>MEPEHGITCKCGQTFKTSEEHTKHVAIQEILDEVKRIGGEKFYEVAKEWEDDAHSGDLREFAVAHELELRPENATRIAKKEINHMVQHYEEYHIDGYQDSERGR</sequence>
<dbReference type="GeneID" id="91110593"/>
<accession>A0AAU8CEL4</accession>